<name>A0ABS2F2Q3_9ACTN</name>
<accession>A0ABS2F2Q3</accession>
<comment type="caution">
    <text evidence="2">The sequence shown here is derived from an EMBL/GenBank/DDBJ whole genome shotgun (WGS) entry which is preliminary data.</text>
</comment>
<keyword evidence="1" id="KW-0812">Transmembrane</keyword>
<keyword evidence="3" id="KW-1185">Reference proteome</keyword>
<protein>
    <submittedName>
        <fullName evidence="2">Uncharacterized protein</fullName>
    </submittedName>
</protein>
<feature type="transmembrane region" description="Helical" evidence="1">
    <location>
        <begin position="114"/>
        <end position="136"/>
    </location>
</feature>
<feature type="transmembrane region" description="Helical" evidence="1">
    <location>
        <begin position="37"/>
        <end position="58"/>
    </location>
</feature>
<keyword evidence="1" id="KW-1133">Transmembrane helix</keyword>
<evidence type="ECO:0000313" key="2">
    <source>
        <dbReference type="EMBL" id="MBM6775090.1"/>
    </source>
</evidence>
<sequence length="176" mass="18310">MRKKERERLKDFQRGEDGHYVYAGDHVRLVGADRRRLLAVLWGSCGVALLASAVAGVANPGGLSGCPYVVMPYMCQLVALVSVVWGLGRLTVALRDAAGGRVRAYVRDETAGALPLRSAIAIGCALVAAVGEVVFLATGGTAVAPAEIALLACEVVVVVALVALRAAVRTAEWEGA</sequence>
<gene>
    <name evidence="2" type="ORF">H9X80_05995</name>
</gene>
<dbReference type="Proteomes" id="UP000712527">
    <property type="component" value="Unassembled WGS sequence"/>
</dbReference>
<feature type="transmembrane region" description="Helical" evidence="1">
    <location>
        <begin position="148"/>
        <end position="168"/>
    </location>
</feature>
<evidence type="ECO:0000256" key="1">
    <source>
        <dbReference type="SAM" id="Phobius"/>
    </source>
</evidence>
<keyword evidence="1" id="KW-0472">Membrane</keyword>
<dbReference type="EMBL" id="JACSNQ010000010">
    <property type="protein sequence ID" value="MBM6775090.1"/>
    <property type="molecule type" value="Genomic_DNA"/>
</dbReference>
<feature type="transmembrane region" description="Helical" evidence="1">
    <location>
        <begin position="70"/>
        <end position="94"/>
    </location>
</feature>
<dbReference type="RefSeq" id="WP_204793433.1">
    <property type="nucleotide sequence ID" value="NZ_JACSNQ010000010.1"/>
</dbReference>
<organism evidence="2 3">
    <name type="scientific">Olsenella profusa</name>
    <dbReference type="NCBI Taxonomy" id="138595"/>
    <lineage>
        <taxon>Bacteria</taxon>
        <taxon>Bacillati</taxon>
        <taxon>Actinomycetota</taxon>
        <taxon>Coriobacteriia</taxon>
        <taxon>Coriobacteriales</taxon>
        <taxon>Atopobiaceae</taxon>
        <taxon>Olsenella</taxon>
    </lineage>
</organism>
<reference evidence="2 3" key="1">
    <citation type="journal article" date="2021" name="Sci. Rep.">
        <title>The distribution of antibiotic resistance genes in chicken gut microbiota commensals.</title>
        <authorList>
            <person name="Juricova H."/>
            <person name="Matiasovicova J."/>
            <person name="Kubasova T."/>
            <person name="Cejkova D."/>
            <person name="Rychlik I."/>
        </authorList>
    </citation>
    <scope>NUCLEOTIDE SEQUENCE [LARGE SCALE GENOMIC DNA]</scope>
    <source>
        <strain evidence="2 3">An794</strain>
    </source>
</reference>
<proteinExistence type="predicted"/>
<evidence type="ECO:0000313" key="3">
    <source>
        <dbReference type="Proteomes" id="UP000712527"/>
    </source>
</evidence>